<comment type="caution">
    <text evidence="2">The sequence shown here is derived from an EMBL/GenBank/DDBJ whole genome shotgun (WGS) entry which is preliminary data.</text>
</comment>
<dbReference type="Gene3D" id="3.15.10.30">
    <property type="entry name" value="Haemolymph juvenile hormone binding protein"/>
    <property type="match status" value="1"/>
</dbReference>
<dbReference type="Proteomes" id="UP000327044">
    <property type="component" value="Unassembled WGS sequence"/>
</dbReference>
<dbReference type="OrthoDB" id="8196554at2759"/>
<dbReference type="EMBL" id="VVIM01000011">
    <property type="protein sequence ID" value="KAB0791841.1"/>
    <property type="molecule type" value="Genomic_DNA"/>
</dbReference>
<evidence type="ECO:0000256" key="1">
    <source>
        <dbReference type="SAM" id="SignalP"/>
    </source>
</evidence>
<dbReference type="InterPro" id="IPR010562">
    <property type="entry name" value="Haemolymph_juvenile_hormone-bd"/>
</dbReference>
<proteinExistence type="predicted"/>
<protein>
    <recommendedName>
        <fullName evidence="4">Haemolymph juvenile hormone binding protein</fullName>
    </recommendedName>
</protein>
<dbReference type="PANTHER" id="PTHR11008:SF32">
    <property type="entry name" value="CIRCADIAN CLOCK-CONTROLLED PROTEIN DAYWAKE-RELATED"/>
    <property type="match status" value="1"/>
</dbReference>
<keyword evidence="1" id="KW-0732">Signal</keyword>
<keyword evidence="3" id="KW-1185">Reference proteome</keyword>
<dbReference type="SMART" id="SM00700">
    <property type="entry name" value="JHBP"/>
    <property type="match status" value="1"/>
</dbReference>
<evidence type="ECO:0000313" key="3">
    <source>
        <dbReference type="Proteomes" id="UP000327044"/>
    </source>
</evidence>
<dbReference type="GO" id="GO:0005615">
    <property type="term" value="C:extracellular space"/>
    <property type="evidence" value="ECO:0007669"/>
    <property type="project" value="TreeGrafter"/>
</dbReference>
<gene>
    <name evidence="2" type="ORF">PPYR_03641</name>
</gene>
<feature type="chain" id="PRO_5024443455" description="Haemolymph juvenile hormone binding protein" evidence="1">
    <location>
        <begin position="21"/>
        <end position="241"/>
    </location>
</feature>
<evidence type="ECO:0000313" key="2">
    <source>
        <dbReference type="EMBL" id="KAB0791841.1"/>
    </source>
</evidence>
<reference evidence="2 3" key="1">
    <citation type="journal article" date="2018" name="Elife">
        <title>Firefly genomes illuminate parallel origins of bioluminescence in beetles.</title>
        <authorList>
            <person name="Fallon T.R."/>
            <person name="Lower S.E."/>
            <person name="Chang C.H."/>
            <person name="Bessho-Uehara M."/>
            <person name="Martin G.J."/>
            <person name="Bewick A.J."/>
            <person name="Behringer M."/>
            <person name="Debat H.J."/>
            <person name="Wong I."/>
            <person name="Day J.C."/>
            <person name="Suvorov A."/>
            <person name="Silva C.J."/>
            <person name="Stanger-Hall K.F."/>
            <person name="Hall D.W."/>
            <person name="Schmitz R.J."/>
            <person name="Nelson D.R."/>
            <person name="Lewis S.M."/>
            <person name="Shigenobu S."/>
            <person name="Bybee S.M."/>
            <person name="Larracuente A.M."/>
            <person name="Oba Y."/>
            <person name="Weng J.K."/>
        </authorList>
    </citation>
    <scope>NUCLEOTIDE SEQUENCE [LARGE SCALE GENOMIC DNA]</scope>
    <source>
        <strain evidence="2">1611_PpyrPB1</strain>
        <tissue evidence="2">Whole body</tissue>
    </source>
</reference>
<dbReference type="PANTHER" id="PTHR11008">
    <property type="entry name" value="PROTEIN TAKEOUT-LIKE PROTEIN"/>
    <property type="match status" value="1"/>
</dbReference>
<dbReference type="AlphaFoldDB" id="A0A5N4A3G0"/>
<evidence type="ECO:0008006" key="4">
    <source>
        <dbReference type="Google" id="ProtNLM"/>
    </source>
</evidence>
<organism evidence="2 3">
    <name type="scientific">Photinus pyralis</name>
    <name type="common">Common eastern firefly</name>
    <name type="synonym">Lampyris pyralis</name>
    <dbReference type="NCBI Taxonomy" id="7054"/>
    <lineage>
        <taxon>Eukaryota</taxon>
        <taxon>Metazoa</taxon>
        <taxon>Ecdysozoa</taxon>
        <taxon>Arthropoda</taxon>
        <taxon>Hexapoda</taxon>
        <taxon>Insecta</taxon>
        <taxon>Pterygota</taxon>
        <taxon>Neoptera</taxon>
        <taxon>Endopterygota</taxon>
        <taxon>Coleoptera</taxon>
        <taxon>Polyphaga</taxon>
        <taxon>Elateriformia</taxon>
        <taxon>Elateroidea</taxon>
        <taxon>Lampyridae</taxon>
        <taxon>Lampyrinae</taxon>
        <taxon>Photinus</taxon>
    </lineage>
</organism>
<accession>A0A5N4A3G0</accession>
<dbReference type="InterPro" id="IPR038606">
    <property type="entry name" value="To_sf"/>
</dbReference>
<feature type="signal peptide" evidence="1">
    <location>
        <begin position="1"/>
        <end position="20"/>
    </location>
</feature>
<name>A0A5N4A3G0_PHOPY</name>
<sequence>MNMCVLIVLLGTALFATIEPAQLPSYIPRCYQNDRNINECFISAANSLNENVRSGIPELGLRPLDPFVAPDLNITLESPITDLFVATQRFTFHRFYNYRFTSADIRPKDGAVSGSVTFPDLGASVDYILQGHLINLPIGGAGVAKFKFAAINCDFLIDNWLEKATCGEIKLELTCKIEDVEMNFTGLSNEEMMNRLLNLSSKLVASEVSPAYSNIFKALLRPFLKRLCKKYPLGELFPPSS</sequence>
<dbReference type="Pfam" id="PF06585">
    <property type="entry name" value="JHBP"/>
    <property type="match status" value="1"/>
</dbReference>
<dbReference type="InParanoid" id="A0A5N4A3G0"/>